<keyword evidence="3" id="KW-0732">Signal</keyword>
<proteinExistence type="predicted"/>
<organism evidence="4 5">
    <name type="scientific">Hymenobacter lucidus</name>
    <dbReference type="NCBI Taxonomy" id="2880930"/>
    <lineage>
        <taxon>Bacteria</taxon>
        <taxon>Pseudomonadati</taxon>
        <taxon>Bacteroidota</taxon>
        <taxon>Cytophagia</taxon>
        <taxon>Cytophagales</taxon>
        <taxon>Hymenobacteraceae</taxon>
        <taxon>Hymenobacter</taxon>
    </lineage>
</organism>
<comment type="caution">
    <text evidence="4">The sequence shown here is derived from an EMBL/GenBank/DDBJ whole genome shotgun (WGS) entry which is preliminary data.</text>
</comment>
<evidence type="ECO:0008006" key="6">
    <source>
        <dbReference type="Google" id="ProtNLM"/>
    </source>
</evidence>
<feature type="chain" id="PRO_5046230077" description="Secreted protein" evidence="3">
    <location>
        <begin position="23"/>
        <end position="98"/>
    </location>
</feature>
<sequence length="98" mass="9793">MLTKRTLLLTIPALLTSYLASAQTTATTGPTPASLLSLLAWGVAAVVLLFGVMTAASLAAVAADAVQHDATQNDTAAAEVPAASSMDATPATQQRIAA</sequence>
<keyword evidence="2" id="KW-1133">Transmembrane helix</keyword>
<feature type="compositionally biased region" description="Polar residues" evidence="1">
    <location>
        <begin position="86"/>
        <end position="98"/>
    </location>
</feature>
<reference evidence="4" key="1">
    <citation type="submission" date="2021-10" db="EMBL/GenBank/DDBJ databases">
        <authorList>
            <person name="Dean J.D."/>
            <person name="Kim M.K."/>
            <person name="Newey C.N."/>
            <person name="Stoker T.S."/>
            <person name="Thompson D.W."/>
            <person name="Grose J.H."/>
        </authorList>
    </citation>
    <scope>NUCLEOTIDE SEQUENCE</scope>
    <source>
        <strain evidence="4">BT178</strain>
    </source>
</reference>
<keyword evidence="2" id="KW-0472">Membrane</keyword>
<evidence type="ECO:0000256" key="1">
    <source>
        <dbReference type="SAM" id="MobiDB-lite"/>
    </source>
</evidence>
<evidence type="ECO:0000256" key="2">
    <source>
        <dbReference type="SAM" id="Phobius"/>
    </source>
</evidence>
<dbReference type="RefSeq" id="WP_226171881.1">
    <property type="nucleotide sequence ID" value="NZ_JAJADR010000001.1"/>
</dbReference>
<accession>A0ABS8AL99</accession>
<gene>
    <name evidence="4" type="ORF">LGH74_03305</name>
</gene>
<evidence type="ECO:0000256" key="3">
    <source>
        <dbReference type="SAM" id="SignalP"/>
    </source>
</evidence>
<feature type="transmembrane region" description="Helical" evidence="2">
    <location>
        <begin position="38"/>
        <end position="63"/>
    </location>
</feature>
<protein>
    <recommendedName>
        <fullName evidence="6">Secreted protein</fullName>
    </recommendedName>
</protein>
<keyword evidence="2" id="KW-0812">Transmembrane</keyword>
<evidence type="ECO:0000313" key="5">
    <source>
        <dbReference type="Proteomes" id="UP001165296"/>
    </source>
</evidence>
<feature type="region of interest" description="Disordered" evidence="1">
    <location>
        <begin position="73"/>
        <end position="98"/>
    </location>
</feature>
<dbReference type="Proteomes" id="UP001165296">
    <property type="component" value="Unassembled WGS sequence"/>
</dbReference>
<keyword evidence="5" id="KW-1185">Reference proteome</keyword>
<dbReference type="EMBL" id="JAJADR010000001">
    <property type="protein sequence ID" value="MCB2406992.1"/>
    <property type="molecule type" value="Genomic_DNA"/>
</dbReference>
<name>A0ABS8AL99_9BACT</name>
<evidence type="ECO:0000313" key="4">
    <source>
        <dbReference type="EMBL" id="MCB2406992.1"/>
    </source>
</evidence>
<feature type="signal peptide" evidence="3">
    <location>
        <begin position="1"/>
        <end position="22"/>
    </location>
</feature>